<dbReference type="OrthoDB" id="7812215at2759"/>
<keyword evidence="2" id="KW-1185">Reference proteome</keyword>
<proteinExistence type="predicted"/>
<organism evidence="1 2">
    <name type="scientific">Stomoxys calcitrans</name>
    <name type="common">Stable fly</name>
    <name type="synonym">Conops calcitrans</name>
    <dbReference type="NCBI Taxonomy" id="35570"/>
    <lineage>
        <taxon>Eukaryota</taxon>
        <taxon>Metazoa</taxon>
        <taxon>Ecdysozoa</taxon>
        <taxon>Arthropoda</taxon>
        <taxon>Hexapoda</taxon>
        <taxon>Insecta</taxon>
        <taxon>Pterygota</taxon>
        <taxon>Neoptera</taxon>
        <taxon>Endopterygota</taxon>
        <taxon>Diptera</taxon>
        <taxon>Brachycera</taxon>
        <taxon>Muscomorpha</taxon>
        <taxon>Muscoidea</taxon>
        <taxon>Muscidae</taxon>
        <taxon>Stomoxys</taxon>
    </lineage>
</organism>
<dbReference type="PANTHER" id="PTHR20977:SF0">
    <property type="entry name" value="AT13385P-RELATED"/>
    <property type="match status" value="1"/>
</dbReference>
<dbReference type="EnsemblMetazoa" id="SCAU016374-RA">
    <property type="protein sequence ID" value="SCAU016374-PA"/>
    <property type="gene ID" value="SCAU016374"/>
</dbReference>
<evidence type="ECO:0000313" key="1">
    <source>
        <dbReference type="EnsemblMetazoa" id="SCAU016374-PA"/>
    </source>
</evidence>
<name>A0A1I8QEI3_STOCA</name>
<protein>
    <submittedName>
        <fullName evidence="1">Uncharacterized protein</fullName>
    </submittedName>
</protein>
<dbReference type="KEGG" id="scac:106082746"/>
<reference evidence="1" key="1">
    <citation type="submission" date="2020-05" db="UniProtKB">
        <authorList>
            <consortium name="EnsemblMetazoa"/>
        </authorList>
    </citation>
    <scope>IDENTIFICATION</scope>
    <source>
        <strain evidence="1">USDA</strain>
    </source>
</reference>
<evidence type="ECO:0000313" key="2">
    <source>
        <dbReference type="Proteomes" id="UP000095300"/>
    </source>
</evidence>
<dbReference type="PANTHER" id="PTHR20977">
    <property type="entry name" value="AT13385P-RELATED"/>
    <property type="match status" value="1"/>
</dbReference>
<sequence>MKQRTFSAKMLKPFITRNLRGCVVKPTNVRCYSQGIGGNCTKPKGCNMHFNNQRSKEHQLKEPKSPTKEAAKPQFTCCDYDRLKRDPCFQKRELCEKKDLKLDRHVLPLKSVWEYPAECCGNPCPEMLPRFDTLYYCATDKKKREYQQTWVECPPVAIRKRKMCQVDPDELPPLCKRSKTEANRTACPLDGDKLKALCCMDQMKKCPRFKMPHCRSARSPPSCKNPRAPGDCQKRCCPYPAFSECCRPCAKTKPTECNCLEKRMKCEMYGQLRRKLMYDLPPPLPAWPPRQ</sequence>
<dbReference type="Pfam" id="PF07248">
    <property type="entry name" value="DUF1431"/>
    <property type="match status" value="1"/>
</dbReference>
<gene>
    <name evidence="1" type="primary">106082746</name>
</gene>
<dbReference type="AlphaFoldDB" id="A0A1I8QEI3"/>
<dbReference type="SMART" id="SM00689">
    <property type="entry name" value="DM6"/>
    <property type="match status" value="1"/>
</dbReference>
<dbReference type="Proteomes" id="UP000095300">
    <property type="component" value="Unassembled WGS sequence"/>
</dbReference>
<dbReference type="VEuPathDB" id="VectorBase:SCAU016374"/>
<dbReference type="InterPro" id="IPR006611">
    <property type="entry name" value="DUF1431_DROsp"/>
</dbReference>
<accession>A0A1I8QEI3</accession>